<feature type="compositionally biased region" description="Basic and acidic residues" evidence="1">
    <location>
        <begin position="229"/>
        <end position="242"/>
    </location>
</feature>
<dbReference type="HOGENOM" id="CLU_1027591_0_0_1"/>
<accession>R7V2A1</accession>
<evidence type="ECO:0000313" key="2">
    <source>
        <dbReference type="EMBL" id="ELU12654.1"/>
    </source>
</evidence>
<dbReference type="AlphaFoldDB" id="R7V2A1"/>
<sequence length="271" mass="31267">MECQASSEDKSSSPVIHDHTIYPNVIVEPIDRLQPALEVDAYVALRELSSEEVTTGSSQIEMYATGHVTTSGSLLGMGEESSQALISHWESDVIEGDQCDDAGSMSQLVVLKAEPMDDELVPQIVAAETEVVTSIAGMKEHDSGVPLQNQSAHDFQNFNATVSPDDLNILHKRRERERLKRRELRKNPEFREKEREKCRLRMQRRRQDPDYREEERTRDRQNRGFARQTKPELRNREREKDRERKRRLKKVKMNSISNSLIIGEMTTHQEL</sequence>
<proteinExistence type="predicted"/>
<evidence type="ECO:0000313" key="3">
    <source>
        <dbReference type="EnsemblMetazoa" id="CapteP218946"/>
    </source>
</evidence>
<dbReference type="EMBL" id="AMQN01005361">
    <property type="status" value="NOT_ANNOTATED_CDS"/>
    <property type="molecule type" value="Genomic_DNA"/>
</dbReference>
<keyword evidence="4" id="KW-1185">Reference proteome</keyword>
<dbReference type="EMBL" id="KB295796">
    <property type="protein sequence ID" value="ELU12654.1"/>
    <property type="molecule type" value="Genomic_DNA"/>
</dbReference>
<feature type="region of interest" description="Disordered" evidence="1">
    <location>
        <begin position="190"/>
        <end position="252"/>
    </location>
</feature>
<feature type="compositionally biased region" description="Basic residues" evidence="1">
    <location>
        <begin position="243"/>
        <end position="252"/>
    </location>
</feature>
<evidence type="ECO:0000256" key="1">
    <source>
        <dbReference type="SAM" id="MobiDB-lite"/>
    </source>
</evidence>
<dbReference type="Proteomes" id="UP000014760">
    <property type="component" value="Unassembled WGS sequence"/>
</dbReference>
<evidence type="ECO:0000313" key="4">
    <source>
        <dbReference type="Proteomes" id="UP000014760"/>
    </source>
</evidence>
<reference evidence="3" key="3">
    <citation type="submission" date="2015-06" db="UniProtKB">
        <authorList>
            <consortium name="EnsemblMetazoa"/>
        </authorList>
    </citation>
    <scope>IDENTIFICATION</scope>
</reference>
<gene>
    <name evidence="2" type="ORF">CAPTEDRAFT_218946</name>
</gene>
<reference evidence="2 4" key="2">
    <citation type="journal article" date="2013" name="Nature">
        <title>Insights into bilaterian evolution from three spiralian genomes.</title>
        <authorList>
            <person name="Simakov O."/>
            <person name="Marletaz F."/>
            <person name="Cho S.J."/>
            <person name="Edsinger-Gonzales E."/>
            <person name="Havlak P."/>
            <person name="Hellsten U."/>
            <person name="Kuo D.H."/>
            <person name="Larsson T."/>
            <person name="Lv J."/>
            <person name="Arendt D."/>
            <person name="Savage R."/>
            <person name="Osoegawa K."/>
            <person name="de Jong P."/>
            <person name="Grimwood J."/>
            <person name="Chapman J.A."/>
            <person name="Shapiro H."/>
            <person name="Aerts A."/>
            <person name="Otillar R.P."/>
            <person name="Terry A.Y."/>
            <person name="Boore J.L."/>
            <person name="Grigoriev I.V."/>
            <person name="Lindberg D.R."/>
            <person name="Seaver E.C."/>
            <person name="Weisblat D.A."/>
            <person name="Putnam N.H."/>
            <person name="Rokhsar D.S."/>
        </authorList>
    </citation>
    <scope>NUCLEOTIDE SEQUENCE</scope>
    <source>
        <strain evidence="2 4">I ESC-2004</strain>
    </source>
</reference>
<protein>
    <submittedName>
        <fullName evidence="2 3">Uncharacterized protein</fullName>
    </submittedName>
</protein>
<dbReference type="EnsemblMetazoa" id="CapteT218946">
    <property type="protein sequence ID" value="CapteP218946"/>
    <property type="gene ID" value="CapteG218946"/>
</dbReference>
<organism evidence="2">
    <name type="scientific">Capitella teleta</name>
    <name type="common">Polychaete worm</name>
    <dbReference type="NCBI Taxonomy" id="283909"/>
    <lineage>
        <taxon>Eukaryota</taxon>
        <taxon>Metazoa</taxon>
        <taxon>Spiralia</taxon>
        <taxon>Lophotrochozoa</taxon>
        <taxon>Annelida</taxon>
        <taxon>Polychaeta</taxon>
        <taxon>Sedentaria</taxon>
        <taxon>Scolecida</taxon>
        <taxon>Capitellidae</taxon>
        <taxon>Capitella</taxon>
    </lineage>
</organism>
<feature type="compositionally biased region" description="Basic and acidic residues" evidence="1">
    <location>
        <begin position="190"/>
        <end position="222"/>
    </location>
</feature>
<reference evidence="4" key="1">
    <citation type="submission" date="2012-12" db="EMBL/GenBank/DDBJ databases">
        <authorList>
            <person name="Hellsten U."/>
            <person name="Grimwood J."/>
            <person name="Chapman J.A."/>
            <person name="Shapiro H."/>
            <person name="Aerts A."/>
            <person name="Otillar R.P."/>
            <person name="Terry A.Y."/>
            <person name="Boore J.L."/>
            <person name="Simakov O."/>
            <person name="Marletaz F."/>
            <person name="Cho S.-J."/>
            <person name="Edsinger-Gonzales E."/>
            <person name="Havlak P."/>
            <person name="Kuo D.-H."/>
            <person name="Larsson T."/>
            <person name="Lv J."/>
            <person name="Arendt D."/>
            <person name="Savage R."/>
            <person name="Osoegawa K."/>
            <person name="de Jong P."/>
            <person name="Lindberg D.R."/>
            <person name="Seaver E.C."/>
            <person name="Weisblat D.A."/>
            <person name="Putnam N.H."/>
            <person name="Grigoriev I.V."/>
            <person name="Rokhsar D.S."/>
        </authorList>
    </citation>
    <scope>NUCLEOTIDE SEQUENCE</scope>
    <source>
        <strain evidence="4">I ESC-2004</strain>
    </source>
</reference>
<name>R7V2A1_CAPTE</name>